<dbReference type="AlphaFoldDB" id="A0A0S4JSH7"/>
<dbReference type="OMA" id="DVLMQVM"/>
<proteinExistence type="predicted"/>
<reference evidence="3" key="1">
    <citation type="submission" date="2015-09" db="EMBL/GenBank/DDBJ databases">
        <authorList>
            <consortium name="Pathogen Informatics"/>
        </authorList>
    </citation>
    <scope>NUCLEOTIDE SEQUENCE [LARGE SCALE GENOMIC DNA]</scope>
    <source>
        <strain evidence="3">Lake Konstanz</strain>
    </source>
</reference>
<evidence type="ECO:0000256" key="1">
    <source>
        <dbReference type="SAM" id="MobiDB-lite"/>
    </source>
</evidence>
<dbReference type="EMBL" id="CYKH01002096">
    <property type="protein sequence ID" value="CUG92942.1"/>
    <property type="molecule type" value="Genomic_DNA"/>
</dbReference>
<evidence type="ECO:0000313" key="3">
    <source>
        <dbReference type="Proteomes" id="UP000051952"/>
    </source>
</evidence>
<dbReference type="InterPro" id="IPR016024">
    <property type="entry name" value="ARM-type_fold"/>
</dbReference>
<feature type="compositionally biased region" description="Low complexity" evidence="1">
    <location>
        <begin position="473"/>
        <end position="508"/>
    </location>
</feature>
<sequence length="508" mass="55233">MTAAEVFTSFVELVKDDGALHVANVETFNKLLQLSEDQAAVNVAVRVKILNFVAQSIKYYDAKVAKAVAQLSVKIIASDSFEDPAVIAAIKLFPALALIPTENRPDYFAREGADVIIQVILDETAFSAPVRAVAKDALQALILSGFKSVLTKLIHLISDDREADEAEYVQKERTFAWETLLQLVKNKAAYGTQWTEEVQQHFLQCLAVVLHTVPKDEFAKLIEVASSLSVVRDQQFLPLLDSYLGGAKLDGPRGLEGLSMISAVIPRGAITTLAEKVIKDQLVKKIDFKGETTPLQLAQIQVLVFAAKTASNEAALALMGEVLGAVMLSGIFEDASTCQSLALIEGLLLSMFYLSPKCGPMLLAALSDPTLGEKLTKTTEELTQLNKQVLFAVKKKVDASTATSDDAATLTVLANLEFLIAPLAKRQVPSLAAFVPSWEKTNKLPEIKRKATRADADEPLCKKHGSETARKPNNGGNNNNSNNNKSNNGQKQQQNNSAKKYSNGPRRR</sequence>
<keyword evidence="3" id="KW-1185">Reference proteome</keyword>
<organism evidence="2 3">
    <name type="scientific">Bodo saltans</name>
    <name type="common">Flagellated protozoan</name>
    <dbReference type="NCBI Taxonomy" id="75058"/>
    <lineage>
        <taxon>Eukaryota</taxon>
        <taxon>Discoba</taxon>
        <taxon>Euglenozoa</taxon>
        <taxon>Kinetoplastea</taxon>
        <taxon>Metakinetoplastina</taxon>
        <taxon>Eubodonida</taxon>
        <taxon>Bodonidae</taxon>
        <taxon>Bodo</taxon>
    </lineage>
</organism>
<protein>
    <submittedName>
        <fullName evidence="2">Uncharacterized protein</fullName>
    </submittedName>
</protein>
<dbReference type="OrthoDB" id="271793at2759"/>
<name>A0A0S4JSH7_BODSA</name>
<evidence type="ECO:0000313" key="2">
    <source>
        <dbReference type="EMBL" id="CUG92942.1"/>
    </source>
</evidence>
<dbReference type="VEuPathDB" id="TriTrypDB:BSAL_39940"/>
<feature type="region of interest" description="Disordered" evidence="1">
    <location>
        <begin position="446"/>
        <end position="508"/>
    </location>
</feature>
<dbReference type="Proteomes" id="UP000051952">
    <property type="component" value="Unassembled WGS sequence"/>
</dbReference>
<feature type="compositionally biased region" description="Basic and acidic residues" evidence="1">
    <location>
        <begin position="446"/>
        <end position="470"/>
    </location>
</feature>
<dbReference type="SUPFAM" id="SSF48371">
    <property type="entry name" value="ARM repeat"/>
    <property type="match status" value="1"/>
</dbReference>
<accession>A0A0S4JSH7</accession>
<gene>
    <name evidence="2" type="ORF">BSAL_39940</name>
</gene>